<accession>A0A6A5XDU3</accession>
<keyword evidence="5 6" id="KW-0349">Heme</keyword>
<keyword evidence="9" id="KW-1185">Reference proteome</keyword>
<dbReference type="PRINTS" id="PR00463">
    <property type="entry name" value="EP450I"/>
</dbReference>
<keyword evidence="4 5" id="KW-0408">Iron</keyword>
<dbReference type="InterPro" id="IPR001128">
    <property type="entry name" value="Cyt_P450"/>
</dbReference>
<evidence type="ECO:0000256" key="3">
    <source>
        <dbReference type="ARBA" id="ARBA00022723"/>
    </source>
</evidence>
<dbReference type="OrthoDB" id="1470350at2759"/>
<evidence type="ECO:0000313" key="8">
    <source>
        <dbReference type="EMBL" id="KAF2011043.1"/>
    </source>
</evidence>
<dbReference type="EMBL" id="ML978075">
    <property type="protein sequence ID" value="KAF2011043.1"/>
    <property type="molecule type" value="Genomic_DNA"/>
</dbReference>
<dbReference type="SUPFAM" id="SSF48264">
    <property type="entry name" value="Cytochrome P450"/>
    <property type="match status" value="1"/>
</dbReference>
<keyword evidence="6" id="KW-0503">Monooxygenase</keyword>
<dbReference type="InterPro" id="IPR050121">
    <property type="entry name" value="Cytochrome_P450_monoxygenase"/>
</dbReference>
<dbReference type="GeneID" id="54282051"/>
<dbReference type="Pfam" id="PF00067">
    <property type="entry name" value="p450"/>
    <property type="match status" value="1"/>
</dbReference>
<evidence type="ECO:0000313" key="9">
    <source>
        <dbReference type="Proteomes" id="UP000799778"/>
    </source>
</evidence>
<feature type="binding site" description="axial binding residue" evidence="5">
    <location>
        <position position="446"/>
    </location>
    <ligand>
        <name>heme</name>
        <dbReference type="ChEBI" id="CHEBI:30413"/>
    </ligand>
    <ligandPart>
        <name>Fe</name>
        <dbReference type="ChEBI" id="CHEBI:18248"/>
    </ligandPart>
</feature>
<dbReference type="GO" id="GO:0005506">
    <property type="term" value="F:iron ion binding"/>
    <property type="evidence" value="ECO:0007669"/>
    <property type="project" value="InterPro"/>
</dbReference>
<evidence type="ECO:0000256" key="6">
    <source>
        <dbReference type="RuleBase" id="RU000461"/>
    </source>
</evidence>
<dbReference type="Gene3D" id="1.10.630.10">
    <property type="entry name" value="Cytochrome P450"/>
    <property type="match status" value="1"/>
</dbReference>
<dbReference type="PANTHER" id="PTHR24305">
    <property type="entry name" value="CYTOCHROME P450"/>
    <property type="match status" value="1"/>
</dbReference>
<feature type="transmembrane region" description="Helical" evidence="7">
    <location>
        <begin position="12"/>
        <end position="34"/>
    </location>
</feature>
<dbReference type="GO" id="GO:0016705">
    <property type="term" value="F:oxidoreductase activity, acting on paired donors, with incorporation or reduction of molecular oxygen"/>
    <property type="evidence" value="ECO:0007669"/>
    <property type="project" value="InterPro"/>
</dbReference>
<protein>
    <submittedName>
        <fullName evidence="8">Cytochrome P450</fullName>
    </submittedName>
</protein>
<dbReference type="Proteomes" id="UP000799778">
    <property type="component" value="Unassembled WGS sequence"/>
</dbReference>
<dbReference type="PROSITE" id="PS00086">
    <property type="entry name" value="CYTOCHROME_P450"/>
    <property type="match status" value="1"/>
</dbReference>
<sequence>MISVGGLDVVAQGILVASLCIATIFLYAFYNVYLHPLRSYPGPRLWCAFRLPYVVSVQRGKIHTQLTAFHGKYGPVVRIAPNELSYADGAAWKDIYASRPGHLPFKRNPTWFKKQHPDEPESIMGPDEDAHARMRRAFANSFSEKSLRDQSPAVEGYVSSMIDNFKRRINLSKGRRSATVDLTQWLNFLTFDISGDLSFGESFDCVKTGKMHYWVEIVQDFGKGLAMVSALNQYPPIDRLLRFVIPEKIKQRQLDHRRMSAEKAKKRVHTESNRPDFVTPALKYTKDKNQPFTDDEWAINMMIVVFAGSETTASALTAIMRELVQNRGVLQRLSGEVRQAFDSEQDITIASTGNLAYLNAVINEGLRLDPPVVIGVPRVMPKGGDIICGKFVPENTYVTYNQYPSNRQPSNFHSPNTFLPERFLSPAAGKDDFTTFQPFGIGRHSCIGMKLALAEMRLVVARLVYAFDFSLKDAKDRWDWGAQDTFIFWDKKPLNVVIRLSGEA</sequence>
<comment type="cofactor">
    <cofactor evidence="1 5">
        <name>heme</name>
        <dbReference type="ChEBI" id="CHEBI:30413"/>
    </cofactor>
</comment>
<dbReference type="GO" id="GO:0004497">
    <property type="term" value="F:monooxygenase activity"/>
    <property type="evidence" value="ECO:0007669"/>
    <property type="project" value="UniProtKB-KW"/>
</dbReference>
<reference evidence="8" key="1">
    <citation type="journal article" date="2020" name="Stud. Mycol.">
        <title>101 Dothideomycetes genomes: a test case for predicting lifestyles and emergence of pathogens.</title>
        <authorList>
            <person name="Haridas S."/>
            <person name="Albert R."/>
            <person name="Binder M."/>
            <person name="Bloem J."/>
            <person name="Labutti K."/>
            <person name="Salamov A."/>
            <person name="Andreopoulos B."/>
            <person name="Baker S."/>
            <person name="Barry K."/>
            <person name="Bills G."/>
            <person name="Bluhm B."/>
            <person name="Cannon C."/>
            <person name="Castanera R."/>
            <person name="Culley D."/>
            <person name="Daum C."/>
            <person name="Ezra D."/>
            <person name="Gonzalez J."/>
            <person name="Henrissat B."/>
            <person name="Kuo A."/>
            <person name="Liang C."/>
            <person name="Lipzen A."/>
            <person name="Lutzoni F."/>
            <person name="Magnuson J."/>
            <person name="Mondo S."/>
            <person name="Nolan M."/>
            <person name="Ohm R."/>
            <person name="Pangilinan J."/>
            <person name="Park H.-J."/>
            <person name="Ramirez L."/>
            <person name="Alfaro M."/>
            <person name="Sun H."/>
            <person name="Tritt A."/>
            <person name="Yoshinaga Y."/>
            <person name="Zwiers L.-H."/>
            <person name="Turgeon B."/>
            <person name="Goodwin S."/>
            <person name="Spatafora J."/>
            <person name="Crous P."/>
            <person name="Grigoriev I."/>
        </authorList>
    </citation>
    <scope>NUCLEOTIDE SEQUENCE</scope>
    <source>
        <strain evidence="8">CBS 175.79</strain>
    </source>
</reference>
<evidence type="ECO:0000256" key="1">
    <source>
        <dbReference type="ARBA" id="ARBA00001971"/>
    </source>
</evidence>
<dbReference type="CDD" id="cd11058">
    <property type="entry name" value="CYP60B-like"/>
    <property type="match status" value="1"/>
</dbReference>
<keyword evidence="3 5" id="KW-0479">Metal-binding</keyword>
<evidence type="ECO:0000256" key="7">
    <source>
        <dbReference type="SAM" id="Phobius"/>
    </source>
</evidence>
<dbReference type="InterPro" id="IPR036396">
    <property type="entry name" value="Cyt_P450_sf"/>
</dbReference>
<evidence type="ECO:0000256" key="4">
    <source>
        <dbReference type="ARBA" id="ARBA00023004"/>
    </source>
</evidence>
<keyword evidence="7" id="KW-1133">Transmembrane helix</keyword>
<proteinExistence type="inferred from homology"/>
<keyword evidence="6" id="KW-0560">Oxidoreductase</keyword>
<dbReference type="InterPro" id="IPR002401">
    <property type="entry name" value="Cyt_P450_E_grp-I"/>
</dbReference>
<dbReference type="AlphaFoldDB" id="A0A6A5XDU3"/>
<dbReference type="PRINTS" id="PR00385">
    <property type="entry name" value="P450"/>
</dbReference>
<evidence type="ECO:0000256" key="5">
    <source>
        <dbReference type="PIRSR" id="PIRSR602401-1"/>
    </source>
</evidence>
<evidence type="ECO:0000256" key="2">
    <source>
        <dbReference type="ARBA" id="ARBA00010617"/>
    </source>
</evidence>
<keyword evidence="7" id="KW-0472">Membrane</keyword>
<name>A0A6A5XDU3_9PLEO</name>
<organism evidence="8 9">
    <name type="scientific">Aaosphaeria arxii CBS 175.79</name>
    <dbReference type="NCBI Taxonomy" id="1450172"/>
    <lineage>
        <taxon>Eukaryota</taxon>
        <taxon>Fungi</taxon>
        <taxon>Dikarya</taxon>
        <taxon>Ascomycota</taxon>
        <taxon>Pezizomycotina</taxon>
        <taxon>Dothideomycetes</taxon>
        <taxon>Pleosporomycetidae</taxon>
        <taxon>Pleosporales</taxon>
        <taxon>Pleosporales incertae sedis</taxon>
        <taxon>Aaosphaeria</taxon>
    </lineage>
</organism>
<dbReference type="GO" id="GO:0020037">
    <property type="term" value="F:heme binding"/>
    <property type="evidence" value="ECO:0007669"/>
    <property type="project" value="InterPro"/>
</dbReference>
<keyword evidence="7" id="KW-0812">Transmembrane</keyword>
<dbReference type="RefSeq" id="XP_033379382.1">
    <property type="nucleotide sequence ID" value="XM_033524654.1"/>
</dbReference>
<dbReference type="PANTHER" id="PTHR24305:SF166">
    <property type="entry name" value="CYTOCHROME P450 12A4, MITOCHONDRIAL-RELATED"/>
    <property type="match status" value="1"/>
</dbReference>
<gene>
    <name evidence="8" type="ORF">BU24DRAFT_377872</name>
</gene>
<dbReference type="InterPro" id="IPR017972">
    <property type="entry name" value="Cyt_P450_CS"/>
</dbReference>
<comment type="similarity">
    <text evidence="2 6">Belongs to the cytochrome P450 family.</text>
</comment>